<reference evidence="1 2" key="1">
    <citation type="submission" date="2016-10" db="EMBL/GenBank/DDBJ databases">
        <authorList>
            <person name="de Groot N.N."/>
        </authorList>
    </citation>
    <scope>NUCLEOTIDE SEQUENCE [LARGE SCALE GENOMIC DNA]</scope>
    <source>
        <strain evidence="1 2">BS3265</strain>
    </source>
</reference>
<evidence type="ECO:0000313" key="2">
    <source>
        <dbReference type="Proteomes" id="UP000199129"/>
    </source>
</evidence>
<proteinExistence type="predicted"/>
<organism evidence="1 2">
    <name type="scientific">Pseudomonas palleroniana</name>
    <dbReference type="NCBI Taxonomy" id="191390"/>
    <lineage>
        <taxon>Bacteria</taxon>
        <taxon>Pseudomonadati</taxon>
        <taxon>Pseudomonadota</taxon>
        <taxon>Gammaproteobacteria</taxon>
        <taxon>Pseudomonadales</taxon>
        <taxon>Pseudomonadaceae</taxon>
        <taxon>Pseudomonas</taxon>
    </lineage>
</organism>
<accession>A0A1H5KV67</accession>
<name>A0A1H5KV67_9PSED</name>
<dbReference type="EMBL" id="FNUA01000002">
    <property type="protein sequence ID" value="SEE68600.1"/>
    <property type="molecule type" value="Genomic_DNA"/>
</dbReference>
<protein>
    <submittedName>
        <fullName evidence="1">Uncharacterized protein</fullName>
    </submittedName>
</protein>
<evidence type="ECO:0000313" key="1">
    <source>
        <dbReference type="EMBL" id="SEE68600.1"/>
    </source>
</evidence>
<dbReference type="AlphaFoldDB" id="A0A1H5KV67"/>
<sequence>MFSWSYSQSATTVTSVMFKKLCIFGVVLMPCQGKLFVLCDRCAVFNNLRDWWVERRPPSRIFVMQAS</sequence>
<dbReference type="Proteomes" id="UP000199129">
    <property type="component" value="Unassembled WGS sequence"/>
</dbReference>
<gene>
    <name evidence="1" type="ORF">SAMN04490198_2407</name>
</gene>